<comment type="caution">
    <text evidence="1">The sequence shown here is derived from an EMBL/GenBank/DDBJ whole genome shotgun (WGS) entry which is preliminary data.</text>
</comment>
<gene>
    <name evidence="1" type="ORF">FYK55_01515</name>
</gene>
<sequence length="146" mass="16777">MRQPRFRFRLSTVILVVTLIAVVCGWWHDRNRLNRESAALAEFAYRVNSRAYLDNWNRTHGGFLPQEMLAQFQRQGTALDLRYTADRSEMVRRLRHGDLDFLVRTSNEKIVSGIGGAGWIHGTLQDLEGYRPPATADFEGNPEAED</sequence>
<accession>A0A5M6DI41</accession>
<dbReference type="EMBL" id="VWOX01000001">
    <property type="protein sequence ID" value="KAA5547123.1"/>
    <property type="molecule type" value="Genomic_DNA"/>
</dbReference>
<protein>
    <submittedName>
        <fullName evidence="1">Uncharacterized protein</fullName>
    </submittedName>
</protein>
<reference evidence="1 2" key="1">
    <citation type="submission" date="2019-08" db="EMBL/GenBank/DDBJ databases">
        <authorList>
            <person name="Dhanesh K."/>
            <person name="Kumar G."/>
            <person name="Sasikala C."/>
            <person name="Venkata Ramana C."/>
        </authorList>
    </citation>
    <scope>NUCLEOTIDE SEQUENCE [LARGE SCALE GENOMIC DNA]</scope>
    <source>
        <strain evidence="1 2">JC645</strain>
    </source>
</reference>
<dbReference type="RefSeq" id="WP_161604249.1">
    <property type="nucleotide sequence ID" value="NZ_VWOX01000001.1"/>
</dbReference>
<evidence type="ECO:0000313" key="2">
    <source>
        <dbReference type="Proteomes" id="UP000324479"/>
    </source>
</evidence>
<dbReference type="Proteomes" id="UP000324479">
    <property type="component" value="Unassembled WGS sequence"/>
</dbReference>
<dbReference type="AlphaFoldDB" id="A0A5M6DI41"/>
<keyword evidence="2" id="KW-1185">Reference proteome</keyword>
<evidence type="ECO:0000313" key="1">
    <source>
        <dbReference type="EMBL" id="KAA5547123.1"/>
    </source>
</evidence>
<name>A0A5M6DI41_9BACT</name>
<proteinExistence type="predicted"/>
<organism evidence="1 2">
    <name type="scientific">Roseiconus nitratireducens</name>
    <dbReference type="NCBI Taxonomy" id="2605748"/>
    <lineage>
        <taxon>Bacteria</taxon>
        <taxon>Pseudomonadati</taxon>
        <taxon>Planctomycetota</taxon>
        <taxon>Planctomycetia</taxon>
        <taxon>Pirellulales</taxon>
        <taxon>Pirellulaceae</taxon>
        <taxon>Roseiconus</taxon>
    </lineage>
</organism>